<protein>
    <recommendedName>
        <fullName evidence="2">RING-type E3 ubiquitin transferase</fullName>
        <ecNumber evidence="2">2.3.2.27</ecNumber>
    </recommendedName>
</protein>
<evidence type="ECO:0000256" key="8">
    <source>
        <dbReference type="PROSITE-ProRule" id="PRU00175"/>
    </source>
</evidence>
<dbReference type="PROSITE" id="PS50089">
    <property type="entry name" value="ZF_RING_2"/>
    <property type="match status" value="1"/>
</dbReference>
<evidence type="ECO:0000256" key="4">
    <source>
        <dbReference type="ARBA" id="ARBA00022723"/>
    </source>
</evidence>
<sequence length="457" mass="50763">MAEISTQFQEQEEFEGEYEEALDSMASLSINGLNSEFYSNLVDDFESSPIPDDVVLDSDTDSEYVSSSCSVSNRSCIYAEEDQASFVTDLFCREDSVFHVMDGDDDCDCDYHVDVDVNPFSRIGNESDLGVFEDCYDDDSIGENYVEDEQEGVEVGLGFGDVPESDHVCGLRVSRTESESDEESGIVGVSDDEGNTGVDDLGHGICWDCYGLGNDRSPHDELEWEEVEERENVSVIIGGDDEEVSVSVSSDVLSEEEVGDGEESLRSLEWEVLLAMNNLERNMGLEHGSDSILAVQGDYAYGVDEEALFGQFLENASAMEGSPPAAALVVKNLPVVVLKQEDLEENNVICAVCKDEILCEEKVNLLPCQHHYHGDCIVPWLKIRNTCPVCRFELPTDDPDYERRKRQRAGLELLHNLQIHETVASQALDSLIKMNRAGDTFYHGSEYQALSLDEDLT</sequence>
<gene>
    <name evidence="11" type="ORF">RJ641_006614</name>
</gene>
<keyword evidence="12" id="KW-1185">Reference proteome</keyword>
<feature type="non-terminal residue" evidence="11">
    <location>
        <position position="457"/>
    </location>
</feature>
<keyword evidence="4" id="KW-0479">Metal-binding</keyword>
<dbReference type="EMBL" id="JBAMMX010000014">
    <property type="protein sequence ID" value="KAK6928023.1"/>
    <property type="molecule type" value="Genomic_DNA"/>
</dbReference>
<proteinExistence type="predicted"/>
<organism evidence="11 12">
    <name type="scientific">Dillenia turbinata</name>
    <dbReference type="NCBI Taxonomy" id="194707"/>
    <lineage>
        <taxon>Eukaryota</taxon>
        <taxon>Viridiplantae</taxon>
        <taxon>Streptophyta</taxon>
        <taxon>Embryophyta</taxon>
        <taxon>Tracheophyta</taxon>
        <taxon>Spermatophyta</taxon>
        <taxon>Magnoliopsida</taxon>
        <taxon>eudicotyledons</taxon>
        <taxon>Gunneridae</taxon>
        <taxon>Pentapetalae</taxon>
        <taxon>Dilleniales</taxon>
        <taxon>Dilleniaceae</taxon>
        <taxon>Dillenia</taxon>
    </lineage>
</organism>
<evidence type="ECO:0000256" key="3">
    <source>
        <dbReference type="ARBA" id="ARBA00022679"/>
    </source>
</evidence>
<accession>A0AAN8ZBZ7</accession>
<dbReference type="GO" id="GO:0005737">
    <property type="term" value="C:cytoplasm"/>
    <property type="evidence" value="ECO:0007669"/>
    <property type="project" value="TreeGrafter"/>
</dbReference>
<evidence type="ECO:0000313" key="11">
    <source>
        <dbReference type="EMBL" id="KAK6928023.1"/>
    </source>
</evidence>
<evidence type="ECO:0000256" key="2">
    <source>
        <dbReference type="ARBA" id="ARBA00012483"/>
    </source>
</evidence>
<comment type="caution">
    <text evidence="11">The sequence shown here is derived from an EMBL/GenBank/DDBJ whole genome shotgun (WGS) entry which is preliminary data.</text>
</comment>
<dbReference type="Gene3D" id="3.30.40.10">
    <property type="entry name" value="Zinc/RING finger domain, C3HC4 (zinc finger)"/>
    <property type="match status" value="1"/>
</dbReference>
<feature type="region of interest" description="Disordered" evidence="9">
    <location>
        <begin position="173"/>
        <end position="194"/>
    </location>
</feature>
<dbReference type="GO" id="GO:0016567">
    <property type="term" value="P:protein ubiquitination"/>
    <property type="evidence" value="ECO:0007669"/>
    <property type="project" value="TreeGrafter"/>
</dbReference>
<keyword evidence="3" id="KW-0808">Transferase</keyword>
<feature type="domain" description="RING-type" evidence="10">
    <location>
        <begin position="350"/>
        <end position="391"/>
    </location>
</feature>
<dbReference type="GO" id="GO:0008270">
    <property type="term" value="F:zinc ion binding"/>
    <property type="evidence" value="ECO:0007669"/>
    <property type="project" value="UniProtKB-KW"/>
</dbReference>
<evidence type="ECO:0000256" key="5">
    <source>
        <dbReference type="ARBA" id="ARBA00022771"/>
    </source>
</evidence>
<dbReference type="Pfam" id="PF13639">
    <property type="entry name" value="zf-RING_2"/>
    <property type="match status" value="1"/>
</dbReference>
<name>A0AAN8ZBZ7_9MAGN</name>
<dbReference type="PANTHER" id="PTHR15710">
    <property type="entry name" value="E3 UBIQUITIN-PROTEIN LIGASE PRAJA"/>
    <property type="match status" value="1"/>
</dbReference>
<evidence type="ECO:0000256" key="6">
    <source>
        <dbReference type="ARBA" id="ARBA00022786"/>
    </source>
</evidence>
<evidence type="ECO:0000256" key="1">
    <source>
        <dbReference type="ARBA" id="ARBA00000900"/>
    </source>
</evidence>
<dbReference type="FunFam" id="3.30.40.10:FF:000022">
    <property type="entry name" value="E3 ubiquitin-protein ligase RING1-like"/>
    <property type="match status" value="1"/>
</dbReference>
<dbReference type="SUPFAM" id="SSF57850">
    <property type="entry name" value="RING/U-box"/>
    <property type="match status" value="1"/>
</dbReference>
<keyword evidence="6" id="KW-0833">Ubl conjugation pathway</keyword>
<feature type="compositionally biased region" description="Acidic residues" evidence="9">
    <location>
        <begin position="179"/>
        <end position="194"/>
    </location>
</feature>
<feature type="region of interest" description="Disordered" evidence="9">
    <location>
        <begin position="1"/>
        <end position="20"/>
    </location>
</feature>
<keyword evidence="5 8" id="KW-0863">Zinc-finger</keyword>
<evidence type="ECO:0000256" key="9">
    <source>
        <dbReference type="SAM" id="MobiDB-lite"/>
    </source>
</evidence>
<dbReference type="GO" id="GO:0061630">
    <property type="term" value="F:ubiquitin protein ligase activity"/>
    <property type="evidence" value="ECO:0007669"/>
    <property type="project" value="UniProtKB-EC"/>
</dbReference>
<dbReference type="InterPro" id="IPR001841">
    <property type="entry name" value="Znf_RING"/>
</dbReference>
<evidence type="ECO:0000256" key="7">
    <source>
        <dbReference type="ARBA" id="ARBA00022833"/>
    </source>
</evidence>
<dbReference type="SMART" id="SM00184">
    <property type="entry name" value="RING"/>
    <property type="match status" value="1"/>
</dbReference>
<dbReference type="PANTHER" id="PTHR15710:SF108">
    <property type="entry name" value="OS03G0286100 PROTEIN"/>
    <property type="match status" value="1"/>
</dbReference>
<comment type="catalytic activity">
    <reaction evidence="1">
        <text>S-ubiquitinyl-[E2 ubiquitin-conjugating enzyme]-L-cysteine + [acceptor protein]-L-lysine = [E2 ubiquitin-conjugating enzyme]-L-cysteine + N(6)-ubiquitinyl-[acceptor protein]-L-lysine.</text>
        <dbReference type="EC" id="2.3.2.27"/>
    </reaction>
</comment>
<reference evidence="11 12" key="1">
    <citation type="submission" date="2023-12" db="EMBL/GenBank/DDBJ databases">
        <title>A high-quality genome assembly for Dillenia turbinata (Dilleniales).</title>
        <authorList>
            <person name="Chanderbali A."/>
        </authorList>
    </citation>
    <scope>NUCLEOTIDE SEQUENCE [LARGE SCALE GENOMIC DNA]</scope>
    <source>
        <strain evidence="11">LSX21</strain>
        <tissue evidence="11">Leaf</tissue>
    </source>
</reference>
<feature type="compositionally biased region" description="Acidic residues" evidence="9">
    <location>
        <begin position="10"/>
        <end position="20"/>
    </location>
</feature>
<evidence type="ECO:0000313" key="12">
    <source>
        <dbReference type="Proteomes" id="UP001370490"/>
    </source>
</evidence>
<dbReference type="EC" id="2.3.2.27" evidence="2"/>
<dbReference type="InterPro" id="IPR013083">
    <property type="entry name" value="Znf_RING/FYVE/PHD"/>
</dbReference>
<keyword evidence="7" id="KW-0862">Zinc</keyword>
<dbReference type="Proteomes" id="UP001370490">
    <property type="component" value="Unassembled WGS sequence"/>
</dbReference>
<evidence type="ECO:0000259" key="10">
    <source>
        <dbReference type="PROSITE" id="PS50089"/>
    </source>
</evidence>
<dbReference type="AlphaFoldDB" id="A0AAN8ZBZ7"/>